<name>A0A0C9VZG7_SPHS4</name>
<organism evidence="1 2">
    <name type="scientific">Sphaerobolus stellatus (strain SS14)</name>
    <dbReference type="NCBI Taxonomy" id="990650"/>
    <lineage>
        <taxon>Eukaryota</taxon>
        <taxon>Fungi</taxon>
        <taxon>Dikarya</taxon>
        <taxon>Basidiomycota</taxon>
        <taxon>Agaricomycotina</taxon>
        <taxon>Agaricomycetes</taxon>
        <taxon>Phallomycetidae</taxon>
        <taxon>Geastrales</taxon>
        <taxon>Sphaerobolaceae</taxon>
        <taxon>Sphaerobolus</taxon>
    </lineage>
</organism>
<evidence type="ECO:0000313" key="1">
    <source>
        <dbReference type="EMBL" id="KIJ44485.1"/>
    </source>
</evidence>
<gene>
    <name evidence="1" type="ORF">M422DRAFT_252089</name>
</gene>
<protein>
    <submittedName>
        <fullName evidence="1">Uncharacterized protein</fullName>
    </submittedName>
</protein>
<dbReference type="AlphaFoldDB" id="A0A0C9VZG7"/>
<accession>A0A0C9VZG7</accession>
<keyword evidence="2" id="KW-1185">Reference proteome</keyword>
<proteinExistence type="predicted"/>
<dbReference type="Proteomes" id="UP000054279">
    <property type="component" value="Unassembled WGS sequence"/>
</dbReference>
<reference evidence="1 2" key="1">
    <citation type="submission" date="2014-06" db="EMBL/GenBank/DDBJ databases">
        <title>Evolutionary Origins and Diversification of the Mycorrhizal Mutualists.</title>
        <authorList>
            <consortium name="DOE Joint Genome Institute"/>
            <consortium name="Mycorrhizal Genomics Consortium"/>
            <person name="Kohler A."/>
            <person name="Kuo A."/>
            <person name="Nagy L.G."/>
            <person name="Floudas D."/>
            <person name="Copeland A."/>
            <person name="Barry K.W."/>
            <person name="Cichocki N."/>
            <person name="Veneault-Fourrey C."/>
            <person name="LaButti K."/>
            <person name="Lindquist E.A."/>
            <person name="Lipzen A."/>
            <person name="Lundell T."/>
            <person name="Morin E."/>
            <person name="Murat C."/>
            <person name="Riley R."/>
            <person name="Ohm R."/>
            <person name="Sun H."/>
            <person name="Tunlid A."/>
            <person name="Henrissat B."/>
            <person name="Grigoriev I.V."/>
            <person name="Hibbett D.S."/>
            <person name="Martin F."/>
        </authorList>
    </citation>
    <scope>NUCLEOTIDE SEQUENCE [LARGE SCALE GENOMIC DNA]</scope>
    <source>
        <strain evidence="1 2">SS14</strain>
    </source>
</reference>
<dbReference type="EMBL" id="KN837117">
    <property type="protein sequence ID" value="KIJ44485.1"/>
    <property type="molecule type" value="Genomic_DNA"/>
</dbReference>
<sequence>MMSLASAEPLADLPGILDLLRREGRKKGKDWLKDKLVADEFALTGICHQMRLIPVENWKAGPNTTNRNEQAHRDANRDGIWLSFFAGIM</sequence>
<evidence type="ECO:0000313" key="2">
    <source>
        <dbReference type="Proteomes" id="UP000054279"/>
    </source>
</evidence>
<dbReference type="OrthoDB" id="3246731at2759"/>
<dbReference type="HOGENOM" id="CLU_2456219_0_0_1"/>